<dbReference type="EMBL" id="CP031124">
    <property type="protein sequence ID" value="AXF84973.1"/>
    <property type="molecule type" value="Genomic_DNA"/>
</dbReference>
<keyword evidence="6 8" id="KW-0408">Iron</keyword>
<keyword evidence="12" id="KW-1185">Reference proteome</keyword>
<dbReference type="PROSITE" id="PS51007">
    <property type="entry name" value="CYTC"/>
    <property type="match status" value="1"/>
</dbReference>
<evidence type="ECO:0000256" key="8">
    <source>
        <dbReference type="PIRSR" id="PIRSR602326-1"/>
    </source>
</evidence>
<comment type="cofactor">
    <cofactor evidence="8">
        <name>heme c</name>
        <dbReference type="ChEBI" id="CHEBI:61717"/>
    </cofactor>
    <text evidence="8">Binds 1 heme c group covalently per subunit.</text>
</comment>
<dbReference type="GO" id="GO:0046872">
    <property type="term" value="F:metal ion binding"/>
    <property type="evidence" value="ECO:0007669"/>
    <property type="project" value="UniProtKB-KW"/>
</dbReference>
<evidence type="ECO:0000256" key="1">
    <source>
        <dbReference type="ARBA" id="ARBA00004370"/>
    </source>
</evidence>
<dbReference type="GO" id="GO:0020037">
    <property type="term" value="F:heme binding"/>
    <property type="evidence" value="ECO:0007669"/>
    <property type="project" value="InterPro"/>
</dbReference>
<keyword evidence="5 9" id="KW-1133">Transmembrane helix</keyword>
<dbReference type="Gene3D" id="1.10.760.10">
    <property type="entry name" value="Cytochrome c-like domain"/>
    <property type="match status" value="1"/>
</dbReference>
<keyword evidence="4 8" id="KW-0479">Metal-binding</keyword>
<comment type="subcellular location">
    <subcellularLocation>
        <location evidence="1">Membrane</location>
    </subcellularLocation>
</comment>
<feature type="binding site" description="covalent" evidence="8">
    <location>
        <position position="103"/>
    </location>
    <ligand>
        <name>heme c</name>
        <dbReference type="ChEBI" id="CHEBI:61717"/>
    </ligand>
</feature>
<evidence type="ECO:0000256" key="4">
    <source>
        <dbReference type="ARBA" id="ARBA00022723"/>
    </source>
</evidence>
<keyword evidence="7 9" id="KW-0472">Membrane</keyword>
<evidence type="ECO:0000256" key="6">
    <source>
        <dbReference type="ARBA" id="ARBA00023004"/>
    </source>
</evidence>
<dbReference type="SUPFAM" id="SSF46626">
    <property type="entry name" value="Cytochrome c"/>
    <property type="match status" value="1"/>
</dbReference>
<feature type="transmembrane region" description="Helical" evidence="9">
    <location>
        <begin position="266"/>
        <end position="282"/>
    </location>
</feature>
<feature type="transmembrane region" description="Helical" evidence="9">
    <location>
        <begin position="12"/>
        <end position="30"/>
    </location>
</feature>
<evidence type="ECO:0000256" key="5">
    <source>
        <dbReference type="ARBA" id="ARBA00022989"/>
    </source>
</evidence>
<proteinExistence type="predicted"/>
<sequence length="294" mass="32686">MLYFLTNNFVYVIFALVLAVAGLAAWMTFVNKERYAGGAISNAHQWMIRLLKALVASLAFGVALIIFGGGHGGVPTKAANVDVTDRASLQHGAAVFRDYCLSCHGLSMVRYNQLTKLGISEDDIKAKMLTTTDKIGDTMQVAMNSADAKRWLGVAPPDLSLMANAKGADYIYSYLTGFYKDDNRETGWNNLYLKNAAMPHVLWQEEGIKTAKFVDVEEHGAKVSEFEGFEMVQPGKQDAETFDKTARDVTNFLVWAAEPDQTKRKYIGFGVMAFLLLLALVTRKLSKNYWKDIH</sequence>
<dbReference type="Pfam" id="PF02167">
    <property type="entry name" value="Cytochrom_C1"/>
    <property type="match status" value="1"/>
</dbReference>
<dbReference type="InterPro" id="IPR002326">
    <property type="entry name" value="Cyt_c1"/>
</dbReference>
<name>A0A345D9D5_9BURK</name>
<dbReference type="PANTHER" id="PTHR10266">
    <property type="entry name" value="CYTOCHROME C1"/>
    <property type="match status" value="1"/>
</dbReference>
<accession>A0A345D9D5</accession>
<evidence type="ECO:0000313" key="12">
    <source>
        <dbReference type="Proteomes" id="UP000252182"/>
    </source>
</evidence>
<dbReference type="KEGG" id="hyf:DTO96_100690"/>
<feature type="transmembrane region" description="Helical" evidence="9">
    <location>
        <begin position="50"/>
        <end position="70"/>
    </location>
</feature>
<feature type="domain" description="Cytochrome c" evidence="10">
    <location>
        <begin position="87"/>
        <end position="179"/>
    </location>
</feature>
<dbReference type="GO" id="GO:0009055">
    <property type="term" value="F:electron transfer activity"/>
    <property type="evidence" value="ECO:0007669"/>
    <property type="project" value="InterPro"/>
</dbReference>
<feature type="binding site" description="covalent" evidence="8">
    <location>
        <position position="104"/>
    </location>
    <ligand>
        <name>heme c</name>
        <dbReference type="ChEBI" id="CHEBI:61717"/>
    </ligand>
</feature>
<organism evidence="11 12">
    <name type="scientific">Ephemeroptericola cinctiostellae</name>
    <dbReference type="NCBI Taxonomy" id="2268024"/>
    <lineage>
        <taxon>Bacteria</taxon>
        <taxon>Pseudomonadati</taxon>
        <taxon>Pseudomonadota</taxon>
        <taxon>Betaproteobacteria</taxon>
        <taxon>Burkholderiales</taxon>
        <taxon>Burkholderiaceae</taxon>
        <taxon>Ephemeroptericola</taxon>
    </lineage>
</organism>
<feature type="binding site" description="covalent" evidence="8">
    <location>
        <position position="100"/>
    </location>
    <ligand>
        <name>heme c</name>
        <dbReference type="ChEBI" id="CHEBI:61717"/>
    </ligand>
</feature>
<evidence type="ECO:0000259" key="10">
    <source>
        <dbReference type="PROSITE" id="PS51007"/>
    </source>
</evidence>
<dbReference type="Proteomes" id="UP000252182">
    <property type="component" value="Chromosome"/>
</dbReference>
<gene>
    <name evidence="11" type="primary">petC</name>
    <name evidence="11" type="ORF">DTO96_100690</name>
</gene>
<evidence type="ECO:0000313" key="11">
    <source>
        <dbReference type="EMBL" id="AXF84973.1"/>
    </source>
</evidence>
<evidence type="ECO:0000256" key="2">
    <source>
        <dbReference type="ARBA" id="ARBA00022617"/>
    </source>
</evidence>
<evidence type="ECO:0000256" key="3">
    <source>
        <dbReference type="ARBA" id="ARBA00022692"/>
    </source>
</evidence>
<dbReference type="PRINTS" id="PR00603">
    <property type="entry name" value="CYTOCHROMEC1"/>
</dbReference>
<dbReference type="AlphaFoldDB" id="A0A345D9D5"/>
<dbReference type="InterPro" id="IPR009056">
    <property type="entry name" value="Cyt_c-like_dom"/>
</dbReference>
<dbReference type="RefSeq" id="WP_114562218.1">
    <property type="nucleotide sequence ID" value="NZ_CP031124.1"/>
</dbReference>
<dbReference type="OrthoDB" id="9798864at2"/>
<dbReference type="PANTHER" id="PTHR10266:SF3">
    <property type="entry name" value="CYTOCHROME C1, HEME PROTEIN, MITOCHONDRIAL"/>
    <property type="match status" value="1"/>
</dbReference>
<evidence type="ECO:0000256" key="9">
    <source>
        <dbReference type="SAM" id="Phobius"/>
    </source>
</evidence>
<dbReference type="GO" id="GO:0016020">
    <property type="term" value="C:membrane"/>
    <property type="evidence" value="ECO:0007669"/>
    <property type="project" value="UniProtKB-SubCell"/>
</dbReference>
<reference evidence="12" key="1">
    <citation type="submission" date="2018-07" db="EMBL/GenBank/DDBJ databases">
        <authorList>
            <person name="Kim H."/>
        </authorList>
    </citation>
    <scope>NUCLEOTIDE SEQUENCE [LARGE SCALE GENOMIC DNA]</scope>
    <source>
        <strain evidence="12">F02</strain>
    </source>
</reference>
<dbReference type="InterPro" id="IPR036909">
    <property type="entry name" value="Cyt_c-like_dom_sf"/>
</dbReference>
<protein>
    <submittedName>
        <fullName evidence="11">Cytochrome c1</fullName>
    </submittedName>
</protein>
<keyword evidence="3 9" id="KW-0812">Transmembrane</keyword>
<keyword evidence="2 8" id="KW-0349">Heme</keyword>
<evidence type="ECO:0000256" key="7">
    <source>
        <dbReference type="ARBA" id="ARBA00023136"/>
    </source>
</evidence>